<evidence type="ECO:0000313" key="1">
    <source>
        <dbReference type="EMBL" id="SJZ41266.1"/>
    </source>
</evidence>
<dbReference type="AlphaFoldDB" id="A0A1T4KFW2"/>
<evidence type="ECO:0000313" key="2">
    <source>
        <dbReference type="Proteomes" id="UP000190328"/>
    </source>
</evidence>
<dbReference type="Pfam" id="PF16934">
    <property type="entry name" value="Mersacidin"/>
    <property type="match status" value="1"/>
</dbReference>
<reference evidence="2" key="1">
    <citation type="submission" date="2017-02" db="EMBL/GenBank/DDBJ databases">
        <authorList>
            <person name="Varghese N."/>
            <person name="Submissions S."/>
        </authorList>
    </citation>
    <scope>NUCLEOTIDE SEQUENCE [LARGE SCALE GENOMIC DNA]</scope>
    <source>
        <strain evidence="2">ATCC BAA-1030</strain>
    </source>
</reference>
<dbReference type="Proteomes" id="UP000190328">
    <property type="component" value="Unassembled WGS sequence"/>
</dbReference>
<keyword evidence="2" id="KW-1185">Reference proteome</keyword>
<dbReference type="InterPro" id="IPR027632">
    <property type="entry name" value="Lant_2_A2"/>
</dbReference>
<gene>
    <name evidence="1" type="ORF">SAMN02745116_00232</name>
</gene>
<accession>A0A1T4KFW2</accession>
<sequence>MTNKKEVEKTEEPKETKVVGAAFEDMSLSEMNEVQGAGDVNTETTTVCAVFATACGAIQVVRTIKKKC</sequence>
<name>A0A1T4KFW2_9ENTE</name>
<protein>
    <submittedName>
        <fullName evidence="1">Type 2 lantibiotic, SP_1948 family</fullName>
    </submittedName>
</protein>
<dbReference type="EMBL" id="FUXI01000002">
    <property type="protein sequence ID" value="SJZ41266.1"/>
    <property type="molecule type" value="Genomic_DNA"/>
</dbReference>
<dbReference type="NCBIfam" id="TIGR03893">
    <property type="entry name" value="lant_SP_1948"/>
    <property type="match status" value="1"/>
</dbReference>
<dbReference type="STRING" id="263852.SAMN02745116_00232"/>
<dbReference type="RefSeq" id="WP_078806208.1">
    <property type="nucleotide sequence ID" value="NZ_FUXI01000002.1"/>
</dbReference>
<proteinExistence type="predicted"/>
<dbReference type="GO" id="GO:0050830">
    <property type="term" value="P:defense response to Gram-positive bacterium"/>
    <property type="evidence" value="ECO:0007669"/>
    <property type="project" value="InterPro"/>
</dbReference>
<organism evidence="1 2">
    <name type="scientific">Pilibacter termitis</name>
    <dbReference type="NCBI Taxonomy" id="263852"/>
    <lineage>
        <taxon>Bacteria</taxon>
        <taxon>Bacillati</taxon>
        <taxon>Bacillota</taxon>
        <taxon>Bacilli</taxon>
        <taxon>Lactobacillales</taxon>
        <taxon>Enterococcaceae</taxon>
        <taxon>Pilibacter</taxon>
    </lineage>
</organism>